<gene>
    <name evidence="2" type="ORF">OMM_13968</name>
</gene>
<name>A0A1V1NST0_9BACT</name>
<evidence type="ECO:0000313" key="2">
    <source>
        <dbReference type="EMBL" id="ETR65621.1"/>
    </source>
</evidence>
<accession>A0A1V1NST0</accession>
<dbReference type="EMBL" id="ATBP01002645">
    <property type="protein sequence ID" value="ETR65621.1"/>
    <property type="molecule type" value="Genomic_DNA"/>
</dbReference>
<proteinExistence type="predicted"/>
<protein>
    <recommendedName>
        <fullName evidence="1">Bacterial repeat domain-containing protein</fullName>
    </recommendedName>
</protein>
<dbReference type="AlphaFoldDB" id="A0A1V1NST0"/>
<feature type="non-terminal residue" evidence="2">
    <location>
        <position position="1"/>
    </location>
</feature>
<comment type="caution">
    <text evidence="2">The sequence shown here is derived from an EMBL/GenBank/DDBJ whole genome shotgun (WGS) entry which is preliminary data.</text>
</comment>
<evidence type="ECO:0000313" key="3">
    <source>
        <dbReference type="Proteomes" id="UP000189670"/>
    </source>
</evidence>
<dbReference type="Proteomes" id="UP000189670">
    <property type="component" value="Unassembled WGS sequence"/>
</dbReference>
<dbReference type="Pfam" id="PF18998">
    <property type="entry name" value="Flg_new_2"/>
    <property type="match status" value="1"/>
</dbReference>
<evidence type="ECO:0000259" key="1">
    <source>
        <dbReference type="Pfam" id="PF18998"/>
    </source>
</evidence>
<sequence length="145" mass="16525">LSQTVLPEWCSQFLADSTIQLKAKPETNWNFVSWSNDLTATSPEILYQITENSTIQVNFQIKQVMLSLEGDKSINVNHELRHLPLTLPFDLYSTVLLEIVDSDDFICWAGDMDQNCSQSLSINMTEDKNYCGMSLMAIHAVAKFW</sequence>
<feature type="domain" description="Bacterial repeat" evidence="1">
    <location>
        <begin position="15"/>
        <end position="62"/>
    </location>
</feature>
<organism evidence="2 3">
    <name type="scientific">Candidatus Magnetoglobus multicellularis str. Araruama</name>
    <dbReference type="NCBI Taxonomy" id="890399"/>
    <lineage>
        <taxon>Bacteria</taxon>
        <taxon>Pseudomonadati</taxon>
        <taxon>Thermodesulfobacteriota</taxon>
        <taxon>Desulfobacteria</taxon>
        <taxon>Desulfobacterales</taxon>
        <taxon>Desulfobacteraceae</taxon>
        <taxon>Candidatus Magnetoglobus</taxon>
    </lineage>
</organism>
<reference evidence="3" key="1">
    <citation type="submission" date="2012-11" db="EMBL/GenBank/DDBJ databases">
        <authorList>
            <person name="Lucero-Rivera Y.E."/>
            <person name="Tovar-Ramirez D."/>
        </authorList>
    </citation>
    <scope>NUCLEOTIDE SEQUENCE [LARGE SCALE GENOMIC DNA]</scope>
    <source>
        <strain evidence="3">Araruama</strain>
    </source>
</reference>
<dbReference type="InterPro" id="IPR044060">
    <property type="entry name" value="Bacterial_rp_domain"/>
</dbReference>